<feature type="transmembrane region" description="Helical" evidence="1">
    <location>
        <begin position="183"/>
        <end position="207"/>
    </location>
</feature>
<feature type="transmembrane region" description="Helical" evidence="1">
    <location>
        <begin position="125"/>
        <end position="145"/>
    </location>
</feature>
<keyword evidence="1" id="KW-1133">Transmembrane helix</keyword>
<evidence type="ECO:0000256" key="1">
    <source>
        <dbReference type="SAM" id="Phobius"/>
    </source>
</evidence>
<dbReference type="PANTHER" id="PTHR40700:SF1">
    <property type="entry name" value="DUF63 DOMAIN-CONTAINING PROTEIN"/>
    <property type="match status" value="1"/>
</dbReference>
<comment type="caution">
    <text evidence="2">The sequence shown here is derived from an EMBL/GenBank/DDBJ whole genome shotgun (WGS) entry which is preliminary data.</text>
</comment>
<reference evidence="2 3" key="1">
    <citation type="submission" date="2015-09" db="EMBL/GenBank/DDBJ databases">
        <title>A metagenomics-based metabolic model of nitrate-dependent anaerobic oxidation of methane by Methanoperedens-like archaea.</title>
        <authorList>
            <person name="Arshad A."/>
            <person name="Speth D.R."/>
            <person name="De Graaf R.M."/>
            <person name="Op Den Camp H.J."/>
            <person name="Jetten M.S."/>
            <person name="Welte C.U."/>
        </authorList>
    </citation>
    <scope>NUCLEOTIDE SEQUENCE [LARGE SCALE GENOMIC DNA]</scope>
</reference>
<name>A0A0P8A7D9_9EURY</name>
<feature type="transmembrane region" description="Helical" evidence="1">
    <location>
        <begin position="259"/>
        <end position="276"/>
    </location>
</feature>
<evidence type="ECO:0008006" key="4">
    <source>
        <dbReference type="Google" id="ProtNLM"/>
    </source>
</evidence>
<sequence length="286" mass="32324">MSIIDSVWHYIDKYYLSGIINDTSYNPVDTLTYAIVLGISLFGVLKLLEKLNVKVDSRFMISVTPYIIAGCALRVLEDSKIFTPPLKYLFVTPIIYFFMFAVTVSILAIAIYLERKGKIRDYHTFFGYTGAVWGFLNISALLAVGSIENPYPAAVIFILAISSTGIVYFISRQLNFTLLTDRVNISILFTHLLDASSTFIGMDWLNYYEKHVAPTFFIDIASNYTDHPALVMFPLKLLVFIPVLYMLDNKLEDEKEKKLIGIIKLAILVLGLSPAVRNTLRILMGV</sequence>
<feature type="transmembrane region" description="Helical" evidence="1">
    <location>
        <begin position="151"/>
        <end position="171"/>
    </location>
</feature>
<organism evidence="2 3">
    <name type="scientific">Candidatus Methanoperedens nitratireducens</name>
    <dbReference type="NCBI Taxonomy" id="1392998"/>
    <lineage>
        <taxon>Archaea</taxon>
        <taxon>Methanobacteriati</taxon>
        <taxon>Methanobacteriota</taxon>
        <taxon>Stenosarchaea group</taxon>
        <taxon>Methanomicrobia</taxon>
        <taxon>Methanosarcinales</taxon>
        <taxon>ANME-2 cluster</taxon>
        <taxon>Candidatus Methanoperedentaceae</taxon>
        <taxon>Candidatus Methanoperedens</taxon>
    </lineage>
</organism>
<evidence type="ECO:0000313" key="3">
    <source>
        <dbReference type="Proteomes" id="UP000050360"/>
    </source>
</evidence>
<gene>
    <name evidence="2" type="ORF">MPEBLZ_02916</name>
</gene>
<feature type="transmembrane region" description="Helical" evidence="1">
    <location>
        <begin position="30"/>
        <end position="47"/>
    </location>
</feature>
<keyword evidence="1" id="KW-0472">Membrane</keyword>
<feature type="transmembrane region" description="Helical" evidence="1">
    <location>
        <begin position="227"/>
        <end position="247"/>
    </location>
</feature>
<accession>A0A0P8A7D9</accession>
<dbReference type="EMBL" id="LKCM01000224">
    <property type="protein sequence ID" value="KPQ42534.1"/>
    <property type="molecule type" value="Genomic_DNA"/>
</dbReference>
<feature type="transmembrane region" description="Helical" evidence="1">
    <location>
        <begin position="88"/>
        <end position="113"/>
    </location>
</feature>
<evidence type="ECO:0000313" key="2">
    <source>
        <dbReference type="EMBL" id="KPQ42534.1"/>
    </source>
</evidence>
<dbReference type="PANTHER" id="PTHR40700">
    <property type="entry name" value="HYPOTHETICAL MEMBRANE PROTEIN, CONSERVED, DUF63 FAMILY"/>
    <property type="match status" value="1"/>
</dbReference>
<dbReference type="InterPro" id="IPR002749">
    <property type="entry name" value="DUF63"/>
</dbReference>
<protein>
    <recommendedName>
        <fullName evidence="4">DUF63 family protein</fullName>
    </recommendedName>
</protein>
<proteinExistence type="predicted"/>
<dbReference type="Pfam" id="PF01889">
    <property type="entry name" value="DUF63"/>
    <property type="match status" value="1"/>
</dbReference>
<dbReference type="AlphaFoldDB" id="A0A0P8A7D9"/>
<keyword evidence="1" id="KW-0812">Transmembrane</keyword>
<dbReference type="Proteomes" id="UP000050360">
    <property type="component" value="Unassembled WGS sequence"/>
</dbReference>
<feature type="transmembrane region" description="Helical" evidence="1">
    <location>
        <begin position="59"/>
        <end position="76"/>
    </location>
</feature>